<keyword evidence="3" id="KW-1185">Reference proteome</keyword>
<organism evidence="2 3">
    <name type="scientific">Paenibacillus cookii</name>
    <dbReference type="NCBI Taxonomy" id="157839"/>
    <lineage>
        <taxon>Bacteria</taxon>
        <taxon>Bacillati</taxon>
        <taxon>Bacillota</taxon>
        <taxon>Bacilli</taxon>
        <taxon>Bacillales</taxon>
        <taxon>Paenibacillaceae</taxon>
        <taxon>Paenibacillus</taxon>
    </lineage>
</organism>
<feature type="chain" id="PRO_5047204156" description="SH3 domain-containing protein" evidence="1">
    <location>
        <begin position="26"/>
        <end position="128"/>
    </location>
</feature>
<proteinExistence type="predicted"/>
<dbReference type="Proteomes" id="UP000680638">
    <property type="component" value="Unassembled WGS sequence"/>
</dbReference>
<sequence length="128" mass="13699">MKKMIAFAAAFGLMASMGTAAFADADNSAAEQAASPVTGTSTTVVQPTKLFDEPLIQPGDLSKENNEPIVISKITPFFADPNGRILNFLSPQVVYSTGKHVTDVNGDGQWVEIYTWLGTAWLHIPEAV</sequence>
<dbReference type="RefSeq" id="WP_212951871.1">
    <property type="nucleotide sequence ID" value="NZ_BORW01000027.1"/>
</dbReference>
<evidence type="ECO:0000256" key="1">
    <source>
        <dbReference type="SAM" id="SignalP"/>
    </source>
</evidence>
<evidence type="ECO:0008006" key="4">
    <source>
        <dbReference type="Google" id="ProtNLM"/>
    </source>
</evidence>
<reference evidence="2 3" key="1">
    <citation type="submission" date="2021-03" db="EMBL/GenBank/DDBJ databases">
        <title>Antimicrobial resistance genes in bacteria isolated from Japanese honey, and their potential for conferring macrolide and lincosamide resistance in the American foulbrood pathogen Paenibacillus larvae.</title>
        <authorList>
            <person name="Okamoto M."/>
            <person name="Kumagai M."/>
            <person name="Kanamori H."/>
            <person name="Takamatsu D."/>
        </authorList>
    </citation>
    <scope>NUCLEOTIDE SEQUENCE [LARGE SCALE GENOMIC DNA]</scope>
    <source>
        <strain evidence="2 3">J21TS3</strain>
    </source>
</reference>
<gene>
    <name evidence="2" type="ORF">J21TS3_40110</name>
</gene>
<feature type="signal peptide" evidence="1">
    <location>
        <begin position="1"/>
        <end position="25"/>
    </location>
</feature>
<keyword evidence="1" id="KW-0732">Signal</keyword>
<evidence type="ECO:0000313" key="3">
    <source>
        <dbReference type="Proteomes" id="UP000680638"/>
    </source>
</evidence>
<dbReference type="EMBL" id="BORW01000027">
    <property type="protein sequence ID" value="GIO69190.1"/>
    <property type="molecule type" value="Genomic_DNA"/>
</dbReference>
<evidence type="ECO:0000313" key="2">
    <source>
        <dbReference type="EMBL" id="GIO69190.1"/>
    </source>
</evidence>
<protein>
    <recommendedName>
        <fullName evidence="4">SH3 domain-containing protein</fullName>
    </recommendedName>
</protein>
<accession>A0ABQ4M0X0</accession>
<comment type="caution">
    <text evidence="2">The sequence shown here is derived from an EMBL/GenBank/DDBJ whole genome shotgun (WGS) entry which is preliminary data.</text>
</comment>
<name>A0ABQ4M0X0_9BACL</name>